<accession>A0A8J7TUI3</accession>
<gene>
    <name evidence="2" type="ORF">J0H12_04660</name>
</gene>
<protein>
    <submittedName>
        <fullName evidence="2">Uncharacterized protein</fullName>
    </submittedName>
</protein>
<sequence length="87" mass="9700">MTFAKTLIISLGISVVFSSIVSASNSIQEEQKEKTKKVTRSAEEQRKKASALISKYKKKATAPRETCSPRFSEFTYTNAQGQLVHTE</sequence>
<name>A0A8J7TUI3_9PROT</name>
<dbReference type="AlphaFoldDB" id="A0A8J7TUI3"/>
<proteinExistence type="predicted"/>
<evidence type="ECO:0000313" key="2">
    <source>
        <dbReference type="EMBL" id="MBN9413197.1"/>
    </source>
</evidence>
<dbReference type="Proteomes" id="UP000664414">
    <property type="component" value="Unassembled WGS sequence"/>
</dbReference>
<keyword evidence="1" id="KW-0732">Signal</keyword>
<dbReference type="EMBL" id="JAFKGL010000018">
    <property type="protein sequence ID" value="MBN9413197.1"/>
    <property type="molecule type" value="Genomic_DNA"/>
</dbReference>
<feature type="signal peptide" evidence="1">
    <location>
        <begin position="1"/>
        <end position="23"/>
    </location>
</feature>
<evidence type="ECO:0000313" key="3">
    <source>
        <dbReference type="Proteomes" id="UP000664414"/>
    </source>
</evidence>
<evidence type="ECO:0000256" key="1">
    <source>
        <dbReference type="SAM" id="SignalP"/>
    </source>
</evidence>
<organism evidence="2 3">
    <name type="scientific">Candidatus Paracaedimonas acanthamoebae</name>
    <dbReference type="NCBI Taxonomy" id="244581"/>
    <lineage>
        <taxon>Bacteria</taxon>
        <taxon>Pseudomonadati</taxon>
        <taxon>Pseudomonadota</taxon>
        <taxon>Alphaproteobacteria</taxon>
        <taxon>Holosporales</taxon>
        <taxon>Caedimonadaceae</taxon>
        <taxon>Candidatus Paracaedimonas</taxon>
    </lineage>
</organism>
<comment type="caution">
    <text evidence="2">The sequence shown here is derived from an EMBL/GenBank/DDBJ whole genome shotgun (WGS) entry which is preliminary data.</text>
</comment>
<feature type="chain" id="PRO_5035236780" evidence="1">
    <location>
        <begin position="24"/>
        <end position="87"/>
    </location>
</feature>
<reference evidence="2" key="1">
    <citation type="submission" date="2021-02" db="EMBL/GenBank/DDBJ databases">
        <title>Thiocyanate and organic carbon inputs drive convergent selection for specific autotrophic Afipia and Thiobacillus strains within complex microbiomes.</title>
        <authorList>
            <person name="Huddy R.J."/>
            <person name="Sachdeva R."/>
            <person name="Kadzinga F."/>
            <person name="Kantor R.S."/>
            <person name="Harrison S.T.L."/>
            <person name="Banfield J.F."/>
        </authorList>
    </citation>
    <scope>NUCLEOTIDE SEQUENCE</scope>
    <source>
        <strain evidence="2">SCN18_10_11_15_R4_P_38_20</strain>
    </source>
</reference>